<accession>A0AAW0LVV1</accession>
<keyword evidence="3" id="KW-1185">Reference proteome</keyword>
<proteinExistence type="predicted"/>
<comment type="caution">
    <text evidence="2">The sequence shown here is derived from an EMBL/GenBank/DDBJ whole genome shotgun (WGS) entry which is preliminary data.</text>
</comment>
<dbReference type="InterPro" id="IPR027942">
    <property type="entry name" value="SEO_N"/>
</dbReference>
<dbReference type="PANTHER" id="PTHR33232:SF18">
    <property type="entry name" value="PROTEIN SIEVE ELEMENT OCCLUSION B-LIKE"/>
    <property type="match status" value="1"/>
</dbReference>
<protein>
    <submittedName>
        <fullName evidence="2">Protein sieve element occlusion b</fullName>
    </submittedName>
</protein>
<evidence type="ECO:0000313" key="3">
    <source>
        <dbReference type="Proteomes" id="UP000237347"/>
    </source>
</evidence>
<dbReference type="InterPro" id="IPR039299">
    <property type="entry name" value="SEOA"/>
</dbReference>
<dbReference type="PANTHER" id="PTHR33232">
    <property type="entry name" value="PROTEIN SIEVE ELEMENT OCCLUSION B-LIKE"/>
    <property type="match status" value="1"/>
</dbReference>
<dbReference type="AlphaFoldDB" id="A0AAW0LVV1"/>
<dbReference type="Proteomes" id="UP000237347">
    <property type="component" value="Unassembled WGS sequence"/>
</dbReference>
<dbReference type="Pfam" id="PF14576">
    <property type="entry name" value="SEO_N"/>
    <property type="match status" value="1"/>
</dbReference>
<sequence length="101" mass="11310">MQCKAPGEEIAHKTALTILNKLSNYSWDTKAVLTLAAFALDYGEFWQIAQAPASDQLAKSVGTLRRVPILLKRPTLQKHRQSLVELNNVIKATNVEQHTKK</sequence>
<dbReference type="GO" id="GO:0010088">
    <property type="term" value="P:phloem development"/>
    <property type="evidence" value="ECO:0007669"/>
    <property type="project" value="InterPro"/>
</dbReference>
<dbReference type="EMBL" id="PKMF04000048">
    <property type="protein sequence ID" value="KAK7855173.1"/>
    <property type="molecule type" value="Genomic_DNA"/>
</dbReference>
<feature type="domain" description="Sieve element occlusion N-terminal" evidence="1">
    <location>
        <begin position="1"/>
        <end position="92"/>
    </location>
</feature>
<evidence type="ECO:0000313" key="2">
    <source>
        <dbReference type="EMBL" id="KAK7855173.1"/>
    </source>
</evidence>
<evidence type="ECO:0000259" key="1">
    <source>
        <dbReference type="Pfam" id="PF14576"/>
    </source>
</evidence>
<gene>
    <name evidence="2" type="primary">SEOB_21</name>
    <name evidence="2" type="ORF">CFP56_029336</name>
</gene>
<name>A0AAW0LVV1_QUESU</name>
<reference evidence="2 3" key="1">
    <citation type="journal article" date="2018" name="Sci. Data">
        <title>The draft genome sequence of cork oak.</title>
        <authorList>
            <person name="Ramos A.M."/>
            <person name="Usie A."/>
            <person name="Barbosa P."/>
            <person name="Barros P.M."/>
            <person name="Capote T."/>
            <person name="Chaves I."/>
            <person name="Simoes F."/>
            <person name="Abreu I."/>
            <person name="Carrasquinho I."/>
            <person name="Faro C."/>
            <person name="Guimaraes J.B."/>
            <person name="Mendonca D."/>
            <person name="Nobrega F."/>
            <person name="Rodrigues L."/>
            <person name="Saibo N.J.M."/>
            <person name="Varela M.C."/>
            <person name="Egas C."/>
            <person name="Matos J."/>
            <person name="Miguel C.M."/>
            <person name="Oliveira M.M."/>
            <person name="Ricardo C.P."/>
            <person name="Goncalves S."/>
        </authorList>
    </citation>
    <scope>NUCLEOTIDE SEQUENCE [LARGE SCALE GENOMIC DNA]</scope>
    <source>
        <strain evidence="3">cv. HL8</strain>
    </source>
</reference>
<organism evidence="2 3">
    <name type="scientific">Quercus suber</name>
    <name type="common">Cork oak</name>
    <dbReference type="NCBI Taxonomy" id="58331"/>
    <lineage>
        <taxon>Eukaryota</taxon>
        <taxon>Viridiplantae</taxon>
        <taxon>Streptophyta</taxon>
        <taxon>Embryophyta</taxon>
        <taxon>Tracheophyta</taxon>
        <taxon>Spermatophyta</taxon>
        <taxon>Magnoliopsida</taxon>
        <taxon>eudicotyledons</taxon>
        <taxon>Gunneridae</taxon>
        <taxon>Pentapetalae</taxon>
        <taxon>rosids</taxon>
        <taxon>fabids</taxon>
        <taxon>Fagales</taxon>
        <taxon>Fagaceae</taxon>
        <taxon>Quercus</taxon>
    </lineage>
</organism>